<feature type="domain" description="Fucosyltransferase N-terminal" evidence="14">
    <location>
        <begin position="47"/>
        <end position="163"/>
    </location>
</feature>
<evidence type="ECO:0000256" key="1">
    <source>
        <dbReference type="ARBA" id="ARBA00004447"/>
    </source>
</evidence>
<dbReference type="UniPathway" id="UPA00378"/>
<evidence type="ECO:0000259" key="13">
    <source>
        <dbReference type="Pfam" id="PF00852"/>
    </source>
</evidence>
<evidence type="ECO:0000256" key="8">
    <source>
        <dbReference type="ARBA" id="ARBA00022989"/>
    </source>
</evidence>
<comment type="caution">
    <text evidence="15">The sequence shown here is derived from an EMBL/GenBank/DDBJ whole genome shotgun (WGS) entry which is preliminary data.</text>
</comment>
<feature type="transmembrane region" description="Helical" evidence="12">
    <location>
        <begin position="7"/>
        <end position="26"/>
    </location>
</feature>
<keyword evidence="6 12" id="KW-0812">Transmembrane</keyword>
<name>A0A6V7WS01_MELEN</name>
<comment type="subcellular location">
    <subcellularLocation>
        <location evidence="1 12">Golgi apparatus</location>
        <location evidence="1 12">Golgi stack membrane</location>
        <topology evidence="1 12">Single-pass type II membrane protein</topology>
    </subcellularLocation>
</comment>
<dbReference type="GO" id="GO:0032580">
    <property type="term" value="C:Golgi cisterna membrane"/>
    <property type="evidence" value="ECO:0007669"/>
    <property type="project" value="UniProtKB-SubCell"/>
</dbReference>
<gene>
    <name evidence="15" type="ORF">MENT_LOCUS42580</name>
</gene>
<evidence type="ECO:0000313" key="16">
    <source>
        <dbReference type="Proteomes" id="UP000580250"/>
    </source>
</evidence>
<comment type="similarity">
    <text evidence="3 12">Belongs to the glycosyltransferase 10 family.</text>
</comment>
<evidence type="ECO:0000256" key="10">
    <source>
        <dbReference type="ARBA" id="ARBA00023136"/>
    </source>
</evidence>
<evidence type="ECO:0000256" key="4">
    <source>
        <dbReference type="ARBA" id="ARBA00022676"/>
    </source>
</evidence>
<accession>A0A6V7WS01</accession>
<dbReference type="Pfam" id="PF00852">
    <property type="entry name" value="Glyco_transf_10"/>
    <property type="match status" value="1"/>
</dbReference>
<protein>
    <recommendedName>
        <fullName evidence="12">Fucosyltransferase</fullName>
        <ecNumber evidence="12">2.4.1.-</ecNumber>
    </recommendedName>
</protein>
<evidence type="ECO:0000256" key="6">
    <source>
        <dbReference type="ARBA" id="ARBA00022692"/>
    </source>
</evidence>
<dbReference type="GO" id="GO:0008417">
    <property type="term" value="F:fucosyltransferase activity"/>
    <property type="evidence" value="ECO:0007669"/>
    <property type="project" value="InterPro"/>
</dbReference>
<dbReference type="Proteomes" id="UP000580250">
    <property type="component" value="Unassembled WGS sequence"/>
</dbReference>
<dbReference type="AlphaFoldDB" id="A0A6V7WS01"/>
<evidence type="ECO:0000256" key="11">
    <source>
        <dbReference type="ARBA" id="ARBA00023180"/>
    </source>
</evidence>
<evidence type="ECO:0000256" key="5">
    <source>
        <dbReference type="ARBA" id="ARBA00022679"/>
    </source>
</evidence>
<keyword evidence="8 12" id="KW-1133">Transmembrane helix</keyword>
<keyword evidence="5 12" id="KW-0808">Transferase</keyword>
<evidence type="ECO:0000256" key="7">
    <source>
        <dbReference type="ARBA" id="ARBA00022968"/>
    </source>
</evidence>
<keyword evidence="4 12" id="KW-0328">Glycosyltransferase</keyword>
<evidence type="ECO:0000256" key="12">
    <source>
        <dbReference type="RuleBase" id="RU003832"/>
    </source>
</evidence>
<organism evidence="15 16">
    <name type="scientific">Meloidogyne enterolobii</name>
    <name type="common">Root-knot nematode worm</name>
    <name type="synonym">Meloidogyne mayaguensis</name>
    <dbReference type="NCBI Taxonomy" id="390850"/>
    <lineage>
        <taxon>Eukaryota</taxon>
        <taxon>Metazoa</taxon>
        <taxon>Ecdysozoa</taxon>
        <taxon>Nematoda</taxon>
        <taxon>Chromadorea</taxon>
        <taxon>Rhabditida</taxon>
        <taxon>Tylenchina</taxon>
        <taxon>Tylenchomorpha</taxon>
        <taxon>Tylenchoidea</taxon>
        <taxon>Meloidogynidae</taxon>
        <taxon>Meloidogyninae</taxon>
        <taxon>Meloidogyne</taxon>
    </lineage>
</organism>
<dbReference type="Pfam" id="PF17039">
    <property type="entry name" value="Glyco_tran_10_N"/>
    <property type="match status" value="1"/>
</dbReference>
<evidence type="ECO:0000256" key="9">
    <source>
        <dbReference type="ARBA" id="ARBA00023034"/>
    </source>
</evidence>
<dbReference type="InterPro" id="IPR038577">
    <property type="entry name" value="GT10-like_C_sf"/>
</dbReference>
<dbReference type="EC" id="2.4.1.-" evidence="12"/>
<dbReference type="SUPFAM" id="SSF53756">
    <property type="entry name" value="UDP-Glycosyltransferase/glycogen phosphorylase"/>
    <property type="match status" value="1"/>
</dbReference>
<keyword evidence="11" id="KW-0325">Glycoprotein</keyword>
<dbReference type="InterPro" id="IPR001503">
    <property type="entry name" value="Glyco_trans_10"/>
</dbReference>
<dbReference type="InterPro" id="IPR055270">
    <property type="entry name" value="Glyco_tran_10_C"/>
</dbReference>
<keyword evidence="9 12" id="KW-0333">Golgi apparatus</keyword>
<dbReference type="PANTHER" id="PTHR48438">
    <property type="entry name" value="ALPHA-(1,3)-FUCOSYLTRANSFERASE C-RELATED"/>
    <property type="match status" value="1"/>
</dbReference>
<dbReference type="EMBL" id="CAJEWN010000773">
    <property type="protein sequence ID" value="CAD2189835.1"/>
    <property type="molecule type" value="Genomic_DNA"/>
</dbReference>
<dbReference type="InterPro" id="IPR031481">
    <property type="entry name" value="Glyco_tran_10_N"/>
</dbReference>
<evidence type="ECO:0000259" key="14">
    <source>
        <dbReference type="Pfam" id="PF17039"/>
    </source>
</evidence>
<dbReference type="Gene3D" id="3.40.50.11660">
    <property type="entry name" value="Glycosyl transferase family 10, C-terminal domain"/>
    <property type="match status" value="1"/>
</dbReference>
<feature type="domain" description="Fucosyltransferase C-terminal" evidence="13">
    <location>
        <begin position="189"/>
        <end position="362"/>
    </location>
</feature>
<evidence type="ECO:0000256" key="3">
    <source>
        <dbReference type="ARBA" id="ARBA00008919"/>
    </source>
</evidence>
<keyword evidence="10 12" id="KW-0472">Membrane</keyword>
<comment type="pathway">
    <text evidence="2">Protein modification; protein glycosylation.</text>
</comment>
<dbReference type="OrthoDB" id="5790915at2759"/>
<proteinExistence type="inferred from homology"/>
<evidence type="ECO:0000313" key="15">
    <source>
        <dbReference type="EMBL" id="CAD2189835.1"/>
    </source>
</evidence>
<reference evidence="15 16" key="1">
    <citation type="submission" date="2020-08" db="EMBL/GenBank/DDBJ databases">
        <authorList>
            <person name="Koutsovoulos G."/>
            <person name="Danchin GJ E."/>
        </authorList>
    </citation>
    <scope>NUCLEOTIDE SEQUENCE [LARGE SCALE GENOMIC DNA]</scope>
</reference>
<keyword evidence="7" id="KW-0735">Signal-anchor</keyword>
<sequence>MDLSKFICSLILFIMLLLTSLYYLYYNQQDQFYILKSSKAIKIKKQNMPPILIWNKCIRVSSQGIGYPDYPVINSTIKCPFNCTFTTDRKFETNATTTIFLLHTFCAINSWPQNRKEDQNYMMFTVESPIQTTLKYYDRKFLTNKFFNSTATYRLDSSVFMPYDALTRITPTTPKEYIWDQKEVLAIVKNKTKLAFQALSHCNSESGRDLISKKLQKLMGLEVVGVCFGRRGCDDACYNRSLETHMFYLALENNICHNYVIEKFWNSLRSLTVPVVFSRSVFEGMDVPSDAFIALDDFKSVNEFVAHLKALQNDTERYLKHFEWTKTYTKRRFGYDYSPICKICEYATKQFEENSKNIIDLNKFWNDKDCNKFNVEKFLKDQ</sequence>
<evidence type="ECO:0000256" key="2">
    <source>
        <dbReference type="ARBA" id="ARBA00004922"/>
    </source>
</evidence>
<dbReference type="PANTHER" id="PTHR48438:SF1">
    <property type="entry name" value="ALPHA-(1,3)-FUCOSYLTRANSFERASE C-RELATED"/>
    <property type="match status" value="1"/>
</dbReference>